<dbReference type="PROSITE" id="PS00211">
    <property type="entry name" value="ABC_TRANSPORTER_1"/>
    <property type="match status" value="1"/>
</dbReference>
<dbReference type="PANTHER" id="PTHR42788">
    <property type="entry name" value="TAURINE IMPORT ATP-BINDING PROTEIN-RELATED"/>
    <property type="match status" value="1"/>
</dbReference>
<dbReference type="InterPro" id="IPR003593">
    <property type="entry name" value="AAA+_ATPase"/>
</dbReference>
<dbReference type="InterPro" id="IPR017871">
    <property type="entry name" value="ABC_transporter-like_CS"/>
</dbReference>
<evidence type="ECO:0000259" key="8">
    <source>
        <dbReference type="PROSITE" id="PS50893"/>
    </source>
</evidence>
<dbReference type="EMBL" id="LYPB01000050">
    <property type="protein sequence ID" value="OAS20577.1"/>
    <property type="molecule type" value="Genomic_DNA"/>
</dbReference>
<dbReference type="Proteomes" id="UP000078454">
    <property type="component" value="Unassembled WGS sequence"/>
</dbReference>
<evidence type="ECO:0000256" key="3">
    <source>
        <dbReference type="ARBA" id="ARBA00022840"/>
    </source>
</evidence>
<dbReference type="AlphaFoldDB" id="A0A198AH88"/>
<proteinExistence type="predicted"/>
<dbReference type="GO" id="GO:0015418">
    <property type="term" value="F:ABC-type quaternary ammonium compound transporting activity"/>
    <property type="evidence" value="ECO:0007669"/>
    <property type="project" value="UniProtKB-EC"/>
</dbReference>
<dbReference type="OrthoDB" id="18967at2"/>
<dbReference type="RefSeq" id="WP_068663202.1">
    <property type="nucleotide sequence ID" value="NZ_LYPB01000050.1"/>
</dbReference>
<dbReference type="GO" id="GO:0005524">
    <property type="term" value="F:ATP binding"/>
    <property type="evidence" value="ECO:0007669"/>
    <property type="project" value="UniProtKB-KW"/>
</dbReference>
<dbReference type="CDD" id="cd03293">
    <property type="entry name" value="ABC_NrtD_SsuB_transporters"/>
    <property type="match status" value="1"/>
</dbReference>
<feature type="domain" description="ABC transporter" evidence="8">
    <location>
        <begin position="2"/>
        <end position="236"/>
    </location>
</feature>
<dbReference type="InterPro" id="IPR003439">
    <property type="entry name" value="ABC_transporter-like_ATP-bd"/>
</dbReference>
<dbReference type="GO" id="GO:0016887">
    <property type="term" value="F:ATP hydrolysis activity"/>
    <property type="evidence" value="ECO:0007669"/>
    <property type="project" value="InterPro"/>
</dbReference>
<name>A0A198AH88_9BACL</name>
<comment type="subunit">
    <text evidence="5">The complex is composed of two ATP-binding proteins (OpuCA), two transmembrane proteins (OpuCB and OpuCD) and a solute-binding protein (OpuCC).</text>
</comment>
<dbReference type="Gene3D" id="3.40.50.300">
    <property type="entry name" value="P-loop containing nucleotide triphosphate hydrolases"/>
    <property type="match status" value="1"/>
</dbReference>
<dbReference type="SMART" id="SM00382">
    <property type="entry name" value="AAA"/>
    <property type="match status" value="1"/>
</dbReference>
<keyword evidence="10" id="KW-1185">Reference proteome</keyword>
<dbReference type="SUPFAM" id="SSF52540">
    <property type="entry name" value="P-loop containing nucleoside triphosphate hydrolases"/>
    <property type="match status" value="1"/>
</dbReference>
<evidence type="ECO:0000256" key="6">
    <source>
        <dbReference type="ARBA" id="ARBA00066388"/>
    </source>
</evidence>
<dbReference type="PANTHER" id="PTHR42788:SF13">
    <property type="entry name" value="ALIPHATIC SULFONATES IMPORT ATP-BINDING PROTEIN SSUB"/>
    <property type="match status" value="1"/>
</dbReference>
<comment type="catalytic activity">
    <reaction evidence="4">
        <text>a quaternary ammonium(out) + ATP + H2O = a quaternary ammonium(in) + ADP + phosphate + H(+)</text>
        <dbReference type="Rhea" id="RHEA:11036"/>
        <dbReference type="ChEBI" id="CHEBI:15377"/>
        <dbReference type="ChEBI" id="CHEBI:15378"/>
        <dbReference type="ChEBI" id="CHEBI:30616"/>
        <dbReference type="ChEBI" id="CHEBI:35267"/>
        <dbReference type="ChEBI" id="CHEBI:43474"/>
        <dbReference type="ChEBI" id="CHEBI:456216"/>
        <dbReference type="EC" id="7.6.2.9"/>
    </reaction>
</comment>
<organism evidence="9 10">
    <name type="scientific">Paenibacillus oryzisoli</name>
    <dbReference type="NCBI Taxonomy" id="1850517"/>
    <lineage>
        <taxon>Bacteria</taxon>
        <taxon>Bacillati</taxon>
        <taxon>Bacillota</taxon>
        <taxon>Bacilli</taxon>
        <taxon>Bacillales</taxon>
        <taxon>Paenibacillaceae</taxon>
        <taxon>Paenibacillus</taxon>
    </lineage>
</organism>
<evidence type="ECO:0000256" key="2">
    <source>
        <dbReference type="ARBA" id="ARBA00022741"/>
    </source>
</evidence>
<accession>A0A198AH88</accession>
<sequence length="279" mass="30792">MIEIKGVSKTFVQRIGGSYKALDDITLTINKGEFVSLLGPSGCGKSTVLNLVAGFDSQSEGSIQVNGKKVTGAGADRVVVFQEHGLFPWLTVLDNVAFGLKQKGIAKKERHEMAMEQIKAVHLSRFADRYPHELSGGMKQRAAIARALAMDPEILLMDEPFAALDEQTRLILHKELEEIWMRTRKTILFITHNIREAVILSDRVLVMSTRPGTIKKEFTVKAARPRDSADSVLHHMEALIMDALADELEKVVREETGDEYSIKKNDFSGTASDSLGGGI</sequence>
<evidence type="ECO:0000256" key="7">
    <source>
        <dbReference type="ARBA" id="ARBA00070305"/>
    </source>
</evidence>
<evidence type="ECO:0000256" key="4">
    <source>
        <dbReference type="ARBA" id="ARBA00052482"/>
    </source>
</evidence>
<dbReference type="Pfam" id="PF00005">
    <property type="entry name" value="ABC_tran"/>
    <property type="match status" value="1"/>
</dbReference>
<reference evidence="9 10" key="1">
    <citation type="submission" date="2016-05" db="EMBL/GenBank/DDBJ databases">
        <title>Paenibacillus sp. 1ZS3-15 nov., isolated from the rhizosphere soil.</title>
        <authorList>
            <person name="Zhang X.X."/>
            <person name="Zhang J."/>
        </authorList>
    </citation>
    <scope>NUCLEOTIDE SEQUENCE [LARGE SCALE GENOMIC DNA]</scope>
    <source>
        <strain evidence="9 10">1ZS3-15</strain>
    </source>
</reference>
<dbReference type="FunFam" id="3.40.50.300:FF:000425">
    <property type="entry name" value="Probable ABC transporter, ATP-binding subunit"/>
    <property type="match status" value="1"/>
</dbReference>
<evidence type="ECO:0000313" key="9">
    <source>
        <dbReference type="EMBL" id="OAS20577.1"/>
    </source>
</evidence>
<gene>
    <name evidence="9" type="ORF">A8708_18695</name>
</gene>
<dbReference type="EC" id="7.6.2.9" evidence="6"/>
<keyword evidence="1" id="KW-0813">Transport</keyword>
<dbReference type="PROSITE" id="PS50893">
    <property type="entry name" value="ABC_TRANSPORTER_2"/>
    <property type="match status" value="1"/>
</dbReference>
<dbReference type="InterPro" id="IPR027417">
    <property type="entry name" value="P-loop_NTPase"/>
</dbReference>
<dbReference type="InterPro" id="IPR050166">
    <property type="entry name" value="ABC_transporter_ATP-bind"/>
</dbReference>
<evidence type="ECO:0000256" key="1">
    <source>
        <dbReference type="ARBA" id="ARBA00022448"/>
    </source>
</evidence>
<keyword evidence="3 9" id="KW-0067">ATP-binding</keyword>
<evidence type="ECO:0000256" key="5">
    <source>
        <dbReference type="ARBA" id="ARBA00063934"/>
    </source>
</evidence>
<protein>
    <recommendedName>
        <fullName evidence="7">Carnitine transport ATP-binding protein OpuCA</fullName>
        <ecNumber evidence="6">7.6.2.9</ecNumber>
    </recommendedName>
</protein>
<dbReference type="STRING" id="1850517.A8708_18695"/>
<keyword evidence="2" id="KW-0547">Nucleotide-binding</keyword>
<evidence type="ECO:0000313" key="10">
    <source>
        <dbReference type="Proteomes" id="UP000078454"/>
    </source>
</evidence>
<comment type="caution">
    <text evidence="9">The sequence shown here is derived from an EMBL/GenBank/DDBJ whole genome shotgun (WGS) entry which is preliminary data.</text>
</comment>